<dbReference type="Pfam" id="PF07714">
    <property type="entry name" value="PK_Tyr_Ser-Thr"/>
    <property type="match status" value="1"/>
</dbReference>
<keyword evidence="9 14" id="KW-0067">ATP-binding</keyword>
<dbReference type="GO" id="GO:0005886">
    <property type="term" value="C:plasma membrane"/>
    <property type="evidence" value="ECO:0007669"/>
    <property type="project" value="TreeGrafter"/>
</dbReference>
<keyword evidence="12" id="KW-0675">Receptor</keyword>
<accession>A0AAV5JPH4</accession>
<evidence type="ECO:0000313" key="21">
    <source>
        <dbReference type="Proteomes" id="UP001054252"/>
    </source>
</evidence>
<dbReference type="PROSITE" id="PS51473">
    <property type="entry name" value="GNK2"/>
    <property type="match status" value="1"/>
</dbReference>
<dbReference type="GO" id="GO:0005524">
    <property type="term" value="F:ATP binding"/>
    <property type="evidence" value="ECO:0007669"/>
    <property type="project" value="UniProtKB-UniRule"/>
</dbReference>
<dbReference type="InterPro" id="IPR002902">
    <property type="entry name" value="GNK2"/>
</dbReference>
<dbReference type="InterPro" id="IPR055411">
    <property type="entry name" value="LRR_FXL15/At3g58940/PEG3-like"/>
</dbReference>
<dbReference type="AlphaFoldDB" id="A0AAV5JPH4"/>
<dbReference type="InterPro" id="IPR000719">
    <property type="entry name" value="Prot_kinase_dom"/>
</dbReference>
<evidence type="ECO:0000313" key="20">
    <source>
        <dbReference type="EMBL" id="GKV14368.1"/>
    </source>
</evidence>
<keyword evidence="10 16" id="KW-1133">Transmembrane helix</keyword>
<feature type="transmembrane region" description="Helical" evidence="16">
    <location>
        <begin position="218"/>
        <end position="241"/>
    </location>
</feature>
<feature type="binding site" evidence="14">
    <location>
        <position position="304"/>
    </location>
    <ligand>
        <name>ATP</name>
        <dbReference type="ChEBI" id="CHEBI:30616"/>
    </ligand>
</feature>
<evidence type="ECO:0000256" key="14">
    <source>
        <dbReference type="PROSITE-ProRule" id="PRU10141"/>
    </source>
</evidence>
<dbReference type="PROSITE" id="PS00108">
    <property type="entry name" value="PROTEIN_KINASE_ST"/>
    <property type="match status" value="1"/>
</dbReference>
<dbReference type="Pfam" id="PF00646">
    <property type="entry name" value="F-box"/>
    <property type="match status" value="1"/>
</dbReference>
<keyword evidence="3" id="KW-0808">Transferase</keyword>
<evidence type="ECO:0000259" key="19">
    <source>
        <dbReference type="PROSITE" id="PS51473"/>
    </source>
</evidence>
<evidence type="ECO:0000256" key="15">
    <source>
        <dbReference type="SAM" id="MobiDB-lite"/>
    </source>
</evidence>
<dbReference type="PROSITE" id="PS00107">
    <property type="entry name" value="PROTEIN_KINASE_ATP"/>
    <property type="match status" value="1"/>
</dbReference>
<dbReference type="Proteomes" id="UP001054252">
    <property type="component" value="Unassembled WGS sequence"/>
</dbReference>
<dbReference type="SUPFAM" id="SSF81383">
    <property type="entry name" value="F-box domain"/>
    <property type="match status" value="1"/>
</dbReference>
<dbReference type="SMART" id="SM00220">
    <property type="entry name" value="S_TKc"/>
    <property type="match status" value="1"/>
</dbReference>
<proteinExistence type="predicted"/>
<evidence type="ECO:0000256" key="9">
    <source>
        <dbReference type="ARBA" id="ARBA00022840"/>
    </source>
</evidence>
<evidence type="ECO:0000256" key="12">
    <source>
        <dbReference type="ARBA" id="ARBA00023170"/>
    </source>
</evidence>
<evidence type="ECO:0000256" key="1">
    <source>
        <dbReference type="ARBA" id="ARBA00004167"/>
    </source>
</evidence>
<keyword evidence="11 16" id="KW-0472">Membrane</keyword>
<feature type="domain" description="Protein kinase" evidence="17">
    <location>
        <begin position="276"/>
        <end position="551"/>
    </location>
</feature>
<dbReference type="InterPro" id="IPR008271">
    <property type="entry name" value="Ser/Thr_kinase_AS"/>
</dbReference>
<dbReference type="Pfam" id="PF08387">
    <property type="entry name" value="FBD"/>
    <property type="match status" value="1"/>
</dbReference>
<dbReference type="CDD" id="cd14066">
    <property type="entry name" value="STKc_IRAK"/>
    <property type="match status" value="1"/>
</dbReference>
<dbReference type="Gene3D" id="1.20.1280.50">
    <property type="match status" value="1"/>
</dbReference>
<name>A0AAV5JPH4_9ROSI</name>
<feature type="domain" description="F-box" evidence="18">
    <location>
        <begin position="659"/>
        <end position="693"/>
    </location>
</feature>
<keyword evidence="8" id="KW-0418">Kinase</keyword>
<evidence type="ECO:0000256" key="11">
    <source>
        <dbReference type="ARBA" id="ARBA00023136"/>
    </source>
</evidence>
<evidence type="ECO:0000256" key="6">
    <source>
        <dbReference type="ARBA" id="ARBA00022737"/>
    </source>
</evidence>
<sequence>MLRYSSQQIYGSMESEPYGVLYNNINASDIDGFNRTLGPLLTNLSSRAAAGGPLFKYAAGNTTGPGFFLTIYALTQCTPELSQKDCSDCLTMAIGKIDSGCYRKIGYRLLQADSNLRYGTSPFFAAVKDIPQPPPPPDCLTMAIGKIDSGCYGEIRYQLLQEKSNLRYGTIPFFAAVKDIPQPPPPPPPSSRLPRRLASLPSPPEGNGNGNRSNKTRIIIIIVVASVVGILLLVLCIWICLKLRNPREIVEKGDEMIKAESLQYDLATIRAATNNFCDENKLGQGGFGAVFKGKLPEGQEVAVKRLSSASRQGDLEFKNEVLLVPKLQHRNLIKLLGFCLEGGERLLIYEFVPNTSLDHFIFDPIKRAQLDWEICYKIIKGVARGLLYLHEDSRLRIIHRDLKASNVLLDEDMNPKIADFGMARLVVRDETQGNTSRIVGTYGYMAPEYAMHGQFSIKSDAFSFGVLLLEIVSGQKNSCFQNGENIKDLLSYAWKSWKEGTGLNLLDPTLRNGSIAEMMRCIHIGLLCVQENVAHRPTMASVVLMLSDNIISLPVPSKPAFFVHNPIASNMPSSFGHNSLVQDSRRAEEQLVPLNENLLRWIYVETLKGKGYIKLVPTSFLDNCYAAFPEFLSRVIATEDMPVRKNQKVLDGSDVGDREDRISKLPNEVLSHIFSFLPTKDVVRTSILSKRWKYSWTSYPNLEFTDQFTMTNDIDFNCKLACFKDSVDHALFHHAGSAIEKCSFHCYTEFISPYLYAWVCAVLSCNVQELSIKSNRIKVNELPPSLFTCRTLVVLEIDGAFVLNLPFHICFPCLKTLSLESVIYGDDFSMQRLFSSCPALEDLEIRRKGWDEGYEYKMEIHAPCLESLELVDSASKVFAVNCSNSLVKADVGGTSGPKILKEIPQIRELELSGKAFRSLGNVSSSPLPIFHNLTHLELGVDSTGWNSLSNLLASTPNLEVLVFAEGLLAPAESRSGFHSFYWDPPESPPECLLLHLKQIEIYDFVGRPCERFLIRYLLEHGEVLDNVNICWHDFGPRARIRKEMIESHDKILSYSRASPTCEVEFFEGLLD</sequence>
<keyword evidence="13" id="KW-0325">Glycoprotein</keyword>
<reference evidence="20 21" key="1">
    <citation type="journal article" date="2021" name="Commun. Biol.">
        <title>The genome of Shorea leprosula (Dipterocarpaceae) highlights the ecological relevance of drought in aseasonal tropical rainforests.</title>
        <authorList>
            <person name="Ng K.K.S."/>
            <person name="Kobayashi M.J."/>
            <person name="Fawcett J.A."/>
            <person name="Hatakeyama M."/>
            <person name="Paape T."/>
            <person name="Ng C.H."/>
            <person name="Ang C.C."/>
            <person name="Tnah L.H."/>
            <person name="Lee C.T."/>
            <person name="Nishiyama T."/>
            <person name="Sese J."/>
            <person name="O'Brien M.J."/>
            <person name="Copetti D."/>
            <person name="Mohd Noor M.I."/>
            <person name="Ong R.C."/>
            <person name="Putra M."/>
            <person name="Sireger I.Z."/>
            <person name="Indrioko S."/>
            <person name="Kosugi Y."/>
            <person name="Izuno A."/>
            <person name="Isagi Y."/>
            <person name="Lee S.L."/>
            <person name="Shimizu K.K."/>
        </authorList>
    </citation>
    <scope>NUCLEOTIDE SEQUENCE [LARGE SCALE GENOMIC DNA]</scope>
    <source>
        <strain evidence="20">214</strain>
    </source>
</reference>
<keyword evidence="2" id="KW-0723">Serine/threonine-protein kinase</keyword>
<evidence type="ECO:0000256" key="16">
    <source>
        <dbReference type="SAM" id="Phobius"/>
    </source>
</evidence>
<keyword evidence="5" id="KW-0732">Signal</keyword>
<dbReference type="Gene3D" id="3.30.430.20">
    <property type="entry name" value="Gnk2 domain, C-X8-C-X2-C motif"/>
    <property type="match status" value="1"/>
</dbReference>
<evidence type="ECO:0000259" key="18">
    <source>
        <dbReference type="PROSITE" id="PS50181"/>
    </source>
</evidence>
<dbReference type="PANTHER" id="PTHR27002:SF980">
    <property type="entry name" value="CYSTEINE-RICH RECEPTOR-LIKE PROTEIN KINASE 10 ISOFORM X1"/>
    <property type="match status" value="1"/>
</dbReference>
<keyword evidence="4 16" id="KW-0812">Transmembrane</keyword>
<evidence type="ECO:0000256" key="10">
    <source>
        <dbReference type="ARBA" id="ARBA00022989"/>
    </source>
</evidence>
<evidence type="ECO:0000256" key="7">
    <source>
        <dbReference type="ARBA" id="ARBA00022741"/>
    </source>
</evidence>
<evidence type="ECO:0000256" key="13">
    <source>
        <dbReference type="ARBA" id="ARBA00023180"/>
    </source>
</evidence>
<dbReference type="SUPFAM" id="SSF56112">
    <property type="entry name" value="Protein kinase-like (PK-like)"/>
    <property type="match status" value="1"/>
</dbReference>
<dbReference type="InterPro" id="IPR017441">
    <property type="entry name" value="Protein_kinase_ATP_BS"/>
</dbReference>
<feature type="domain" description="Gnk2-homologous" evidence="19">
    <location>
        <begin position="15"/>
        <end position="123"/>
    </location>
</feature>
<evidence type="ECO:0000256" key="5">
    <source>
        <dbReference type="ARBA" id="ARBA00022729"/>
    </source>
</evidence>
<evidence type="ECO:0000259" key="17">
    <source>
        <dbReference type="PROSITE" id="PS50011"/>
    </source>
</evidence>
<evidence type="ECO:0000256" key="4">
    <source>
        <dbReference type="ARBA" id="ARBA00022692"/>
    </source>
</evidence>
<keyword evidence="21" id="KW-1185">Reference proteome</keyword>
<dbReference type="SMART" id="SM00256">
    <property type="entry name" value="FBOX"/>
    <property type="match status" value="1"/>
</dbReference>
<dbReference type="InterPro" id="IPR032675">
    <property type="entry name" value="LRR_dom_sf"/>
</dbReference>
<dbReference type="InterPro" id="IPR036047">
    <property type="entry name" value="F-box-like_dom_sf"/>
</dbReference>
<dbReference type="Pfam" id="PF24758">
    <property type="entry name" value="LRR_At5g56370"/>
    <property type="match status" value="1"/>
</dbReference>
<dbReference type="InterPro" id="IPR053781">
    <property type="entry name" value="F-box_AtFBL13-like"/>
</dbReference>
<protein>
    <submittedName>
        <fullName evidence="20">Uncharacterized protein</fullName>
    </submittedName>
</protein>
<evidence type="ECO:0000256" key="3">
    <source>
        <dbReference type="ARBA" id="ARBA00022679"/>
    </source>
</evidence>
<feature type="region of interest" description="Disordered" evidence="15">
    <location>
        <begin position="179"/>
        <end position="211"/>
    </location>
</feature>
<dbReference type="InterPro" id="IPR038408">
    <property type="entry name" value="GNK2_sf"/>
</dbReference>
<dbReference type="SMART" id="SM00579">
    <property type="entry name" value="FBD"/>
    <property type="match status" value="1"/>
</dbReference>
<evidence type="ECO:0000256" key="2">
    <source>
        <dbReference type="ARBA" id="ARBA00022527"/>
    </source>
</evidence>
<dbReference type="FunFam" id="3.30.200.20:FF:000727">
    <property type="entry name" value="Cysteine-rich RLK (RECEPTOR-like protein kinase) 23"/>
    <property type="match status" value="1"/>
</dbReference>
<gene>
    <name evidence="20" type="ORF">SLEP1_g25262</name>
</gene>
<keyword evidence="6" id="KW-0677">Repeat</keyword>
<keyword evidence="7 14" id="KW-0547">Nucleotide-binding</keyword>
<dbReference type="SUPFAM" id="SSF52047">
    <property type="entry name" value="RNI-like"/>
    <property type="match status" value="1"/>
</dbReference>
<dbReference type="InterPro" id="IPR011009">
    <property type="entry name" value="Kinase-like_dom_sf"/>
</dbReference>
<dbReference type="CDD" id="cd23509">
    <property type="entry name" value="Gnk2-like"/>
    <property type="match status" value="1"/>
</dbReference>
<organism evidence="20 21">
    <name type="scientific">Rubroshorea leprosula</name>
    <dbReference type="NCBI Taxonomy" id="152421"/>
    <lineage>
        <taxon>Eukaryota</taxon>
        <taxon>Viridiplantae</taxon>
        <taxon>Streptophyta</taxon>
        <taxon>Embryophyta</taxon>
        <taxon>Tracheophyta</taxon>
        <taxon>Spermatophyta</taxon>
        <taxon>Magnoliopsida</taxon>
        <taxon>eudicotyledons</taxon>
        <taxon>Gunneridae</taxon>
        <taxon>Pentapetalae</taxon>
        <taxon>rosids</taxon>
        <taxon>malvids</taxon>
        <taxon>Malvales</taxon>
        <taxon>Dipterocarpaceae</taxon>
        <taxon>Rubroshorea</taxon>
    </lineage>
</organism>
<dbReference type="Gene3D" id="1.10.510.10">
    <property type="entry name" value="Transferase(Phosphotransferase) domain 1"/>
    <property type="match status" value="1"/>
</dbReference>
<evidence type="ECO:0000256" key="8">
    <source>
        <dbReference type="ARBA" id="ARBA00022777"/>
    </source>
</evidence>
<dbReference type="InterPro" id="IPR006566">
    <property type="entry name" value="FBD"/>
</dbReference>
<dbReference type="FunFam" id="1.10.510.10:FF:000129">
    <property type="entry name" value="cysteine-rich receptor-like protein kinase 10"/>
    <property type="match status" value="1"/>
</dbReference>
<dbReference type="PROSITE" id="PS50181">
    <property type="entry name" value="FBOX"/>
    <property type="match status" value="1"/>
</dbReference>
<dbReference type="EMBL" id="BPVZ01000041">
    <property type="protein sequence ID" value="GKV14368.1"/>
    <property type="molecule type" value="Genomic_DNA"/>
</dbReference>
<dbReference type="PANTHER" id="PTHR27002">
    <property type="entry name" value="RECEPTOR-LIKE SERINE/THREONINE-PROTEIN KINASE SD1-8"/>
    <property type="match status" value="1"/>
</dbReference>
<dbReference type="PROSITE" id="PS50011">
    <property type="entry name" value="PROTEIN_KINASE_DOM"/>
    <property type="match status" value="1"/>
</dbReference>
<dbReference type="GO" id="GO:0006950">
    <property type="term" value="P:response to stress"/>
    <property type="evidence" value="ECO:0007669"/>
    <property type="project" value="UniProtKB-ARBA"/>
</dbReference>
<feature type="compositionally biased region" description="Pro residues" evidence="15">
    <location>
        <begin position="181"/>
        <end position="191"/>
    </location>
</feature>
<comment type="caution">
    <text evidence="20">The sequence shown here is derived from an EMBL/GenBank/DDBJ whole genome shotgun (WGS) entry which is preliminary data.</text>
</comment>
<dbReference type="InterPro" id="IPR001810">
    <property type="entry name" value="F-box_dom"/>
</dbReference>
<comment type="subcellular location">
    <subcellularLocation>
        <location evidence="1">Membrane</location>
        <topology evidence="1">Single-pass membrane protein</topology>
    </subcellularLocation>
</comment>
<dbReference type="InterPro" id="IPR001245">
    <property type="entry name" value="Ser-Thr/Tyr_kinase_cat_dom"/>
</dbReference>
<dbReference type="GO" id="GO:0004674">
    <property type="term" value="F:protein serine/threonine kinase activity"/>
    <property type="evidence" value="ECO:0007669"/>
    <property type="project" value="UniProtKB-KW"/>
</dbReference>
<dbReference type="Pfam" id="PF01657">
    <property type="entry name" value="Stress-antifung"/>
    <property type="match status" value="1"/>
</dbReference>
<dbReference type="Gene3D" id="3.30.200.20">
    <property type="entry name" value="Phosphorylase Kinase, domain 1"/>
    <property type="match status" value="1"/>
</dbReference>
<dbReference type="CDD" id="cd22160">
    <property type="entry name" value="F-box_AtFBL13-like"/>
    <property type="match status" value="1"/>
</dbReference>
<dbReference type="Gene3D" id="3.80.10.10">
    <property type="entry name" value="Ribonuclease Inhibitor"/>
    <property type="match status" value="1"/>
</dbReference>